<reference evidence="1 2" key="1">
    <citation type="submission" date="2023-09" db="EMBL/GenBank/DDBJ databases">
        <title>Novel taxa isolated from Blanes Bay.</title>
        <authorList>
            <person name="Rey-Velasco X."/>
            <person name="Lucena T."/>
        </authorList>
    </citation>
    <scope>NUCLEOTIDE SEQUENCE [LARGE SCALE GENOMIC DNA]</scope>
    <source>
        <strain evidence="1 2">S334</strain>
    </source>
</reference>
<organism evidence="1 2">
    <name type="scientific">Pricia mediterranea</name>
    <dbReference type="NCBI Taxonomy" id="3076079"/>
    <lineage>
        <taxon>Bacteria</taxon>
        <taxon>Pseudomonadati</taxon>
        <taxon>Bacteroidota</taxon>
        <taxon>Flavobacteriia</taxon>
        <taxon>Flavobacteriales</taxon>
        <taxon>Flavobacteriaceae</taxon>
        <taxon>Pricia</taxon>
    </lineage>
</organism>
<keyword evidence="2" id="KW-1185">Reference proteome</keyword>
<sequence length="93" mass="10808">MVRSVEVVRPNLPLQLLDHHREKGFREILHTVSQVQMGEKQARLLRKGVYALGNLLGSKKPTEEEIFNGFKDELTDYSKFKGRKRSNALKTWD</sequence>
<evidence type="ECO:0000313" key="1">
    <source>
        <dbReference type="EMBL" id="MDT7828228.1"/>
    </source>
</evidence>
<protein>
    <submittedName>
        <fullName evidence="1">Uncharacterized protein</fullName>
    </submittedName>
</protein>
<dbReference type="RefSeq" id="WP_314013433.1">
    <property type="nucleotide sequence ID" value="NZ_JAVTTP010000001.1"/>
</dbReference>
<proteinExistence type="predicted"/>
<name>A0ABU3L3S8_9FLAO</name>
<accession>A0ABU3L3S8</accession>
<evidence type="ECO:0000313" key="2">
    <source>
        <dbReference type="Proteomes" id="UP001250656"/>
    </source>
</evidence>
<dbReference type="Proteomes" id="UP001250656">
    <property type="component" value="Unassembled WGS sequence"/>
</dbReference>
<dbReference type="EMBL" id="JAVTTP010000001">
    <property type="protein sequence ID" value="MDT7828228.1"/>
    <property type="molecule type" value="Genomic_DNA"/>
</dbReference>
<gene>
    <name evidence="1" type="ORF">RQM65_06095</name>
</gene>
<comment type="caution">
    <text evidence="1">The sequence shown here is derived from an EMBL/GenBank/DDBJ whole genome shotgun (WGS) entry which is preliminary data.</text>
</comment>